<gene>
    <name evidence="2" type="ORF">B5807_07987</name>
</gene>
<dbReference type="OMA" id="QAFTIWR"/>
<protein>
    <recommendedName>
        <fullName evidence="1">DUF7587 domain-containing protein</fullName>
    </recommendedName>
</protein>
<dbReference type="EMBL" id="KZ107852">
    <property type="protein sequence ID" value="OSS46011.1"/>
    <property type="molecule type" value="Genomic_DNA"/>
</dbReference>
<evidence type="ECO:0000313" key="3">
    <source>
        <dbReference type="Proteomes" id="UP000193240"/>
    </source>
</evidence>
<proteinExistence type="predicted"/>
<sequence length="498" mass="55521">MHSREYSPNTLAGDSADEMFADAVHVTSPGYSASSDLLSQLVAAASSESPVLDLSKSGSSQHSSTSMLTEEFGFADDSENTDFQEESKPRHNTTKSPVRRLNFALELKKQLAKTTNQSKSENAQALDLLKSVERKPRHIWDEDERELLCIINRWYCAQDRATELTLFAKIFNAVTGLDLDARKIDNQFTHLRYYGGDAYPSFRRVFAVPFDDPMGRYAAIRALLESEADNHHLDLQRRQSEPDIQSGMAKYAGSPKTQKNYLNLVQKSKAARSLLQVIAYAMDMHQPRLALIDLDAPLLQEPHKVHHAAEVFPWLKAQGLIQWTRYRGNGEYFIFGSIPSAAILQTASLTDLVKELNDDSDCRRLLNFDTFQAGARTNHIAGALRERNALLNTTTARALGKTAKLFGMGKSNVTLDHITDFTARLIDGWSITKPDIINIQTLSSLAATFATTLGSHAGGHTIQDVMSAFMAGVDHGTLCMNYWSQSRSGSRRQRFREA</sequence>
<dbReference type="InterPro" id="IPR056009">
    <property type="entry name" value="DUF7587"/>
</dbReference>
<keyword evidence="3" id="KW-1185">Reference proteome</keyword>
<dbReference type="AlphaFoldDB" id="A0A1Y2LQ29"/>
<accession>A0A1Y2LQ29</accession>
<reference evidence="2 3" key="1">
    <citation type="journal article" date="2017" name="Genome Announc.">
        <title>Genome sequence of the saprophytic ascomycete Epicoccum nigrum ICMP 19927 strain isolated from New Zealand.</title>
        <authorList>
            <person name="Fokin M."/>
            <person name="Fleetwood D."/>
            <person name="Weir B.S."/>
            <person name="Villas-Boas S.G."/>
        </authorList>
    </citation>
    <scope>NUCLEOTIDE SEQUENCE [LARGE SCALE GENOMIC DNA]</scope>
    <source>
        <strain evidence="2 3">ICMP 19927</strain>
    </source>
</reference>
<dbReference type="Pfam" id="PF24494">
    <property type="entry name" value="DUF7587"/>
    <property type="match status" value="1"/>
</dbReference>
<evidence type="ECO:0000259" key="1">
    <source>
        <dbReference type="Pfam" id="PF24494"/>
    </source>
</evidence>
<dbReference type="InParanoid" id="A0A1Y2LQ29"/>
<evidence type="ECO:0000313" key="2">
    <source>
        <dbReference type="EMBL" id="OSS46011.1"/>
    </source>
</evidence>
<name>A0A1Y2LQ29_EPING</name>
<feature type="domain" description="DUF7587" evidence="1">
    <location>
        <begin position="272"/>
        <end position="352"/>
    </location>
</feature>
<organism evidence="2 3">
    <name type="scientific">Epicoccum nigrum</name>
    <name type="common">Soil fungus</name>
    <name type="synonym">Epicoccum purpurascens</name>
    <dbReference type="NCBI Taxonomy" id="105696"/>
    <lineage>
        <taxon>Eukaryota</taxon>
        <taxon>Fungi</taxon>
        <taxon>Dikarya</taxon>
        <taxon>Ascomycota</taxon>
        <taxon>Pezizomycotina</taxon>
        <taxon>Dothideomycetes</taxon>
        <taxon>Pleosporomycetidae</taxon>
        <taxon>Pleosporales</taxon>
        <taxon>Pleosporineae</taxon>
        <taxon>Didymellaceae</taxon>
        <taxon>Epicoccum</taxon>
    </lineage>
</organism>
<dbReference type="Proteomes" id="UP000193240">
    <property type="component" value="Unassembled WGS sequence"/>
</dbReference>